<dbReference type="InterPro" id="IPR011033">
    <property type="entry name" value="PRC_barrel-like_sf"/>
</dbReference>
<dbReference type="InterPro" id="IPR015810">
    <property type="entry name" value="Photo_RC_H_N"/>
</dbReference>
<dbReference type="Gene3D" id="3.90.50.10">
    <property type="entry name" value="Photosynthetic Reaction Center, subunit H, domain 2"/>
    <property type="match status" value="1"/>
</dbReference>
<sequence length="257" mass="28331">MSRVILAGQLDVAELCFYAFVLFFIGLVFYLRREDRREGYPLEDTVTGRVDSSWGPLSASMYKEFKLPFGRGVATMPTKGREPVDIAARRIDRFPGAPYEPTGNPLVDGIGPAAYAQRAAWPDQDRHGNPRIVPMASDDHVSIASGDPDPRGWTVVGADGKPAGTVTDLWVDRAEHVVRYYAVRTTGGREILAPIGFANIHRSKRVIEVESISAAQFEQVPVVETPGQVTRLEEDKIMGYFGGGYLYGLPGRTEPFL</sequence>
<dbReference type="EMBL" id="CP047895">
    <property type="protein sequence ID" value="QHL91332.1"/>
    <property type="molecule type" value="Genomic_DNA"/>
</dbReference>
<evidence type="ECO:0000259" key="3">
    <source>
        <dbReference type="Pfam" id="PF05239"/>
    </source>
</evidence>
<dbReference type="InterPro" id="IPR027275">
    <property type="entry name" value="PRC-brl_dom"/>
</dbReference>
<protein>
    <submittedName>
        <fullName evidence="4">Photosynthetic reaction center subunit H</fullName>
    </submittedName>
</protein>
<evidence type="ECO:0000313" key="4">
    <source>
        <dbReference type="EMBL" id="QHL91332.1"/>
    </source>
</evidence>
<dbReference type="Pfam" id="PF03967">
    <property type="entry name" value="PRCH"/>
    <property type="match status" value="1"/>
</dbReference>
<feature type="domain" description="PRC-barrel" evidence="3">
    <location>
        <begin position="148"/>
        <end position="214"/>
    </location>
</feature>
<dbReference type="AlphaFoldDB" id="A0A7Z2S930"/>
<dbReference type="SUPFAM" id="SSF50346">
    <property type="entry name" value="PRC-barrel domain"/>
    <property type="match status" value="1"/>
</dbReference>
<proteinExistence type="predicted"/>
<dbReference type="SUPFAM" id="SSF81490">
    <property type="entry name" value="Photosystem II reaction centre subunit H, transmembrane region"/>
    <property type="match status" value="1"/>
</dbReference>
<dbReference type="Pfam" id="PF05239">
    <property type="entry name" value="PRC"/>
    <property type="match status" value="1"/>
</dbReference>
<dbReference type="GO" id="GO:0019684">
    <property type="term" value="P:photosynthesis, light reaction"/>
    <property type="evidence" value="ECO:0007669"/>
    <property type="project" value="InterPro"/>
</dbReference>
<evidence type="ECO:0000259" key="2">
    <source>
        <dbReference type="Pfam" id="PF03967"/>
    </source>
</evidence>
<dbReference type="Proteomes" id="UP000464468">
    <property type="component" value="Chromosome"/>
</dbReference>
<name>A0A7Z2S930_9SPHN</name>
<reference evidence="4 5" key="1">
    <citation type="submission" date="2020-01" db="EMBL/GenBank/DDBJ databases">
        <title>Sphingomonas sp. C33 whole genome sequece.</title>
        <authorList>
            <person name="Park C."/>
        </authorList>
    </citation>
    <scope>NUCLEOTIDE SEQUENCE [LARGE SCALE GENOMIC DNA]</scope>
    <source>
        <strain evidence="4 5">C33</strain>
    </source>
</reference>
<evidence type="ECO:0000256" key="1">
    <source>
        <dbReference type="SAM" id="Phobius"/>
    </source>
</evidence>
<dbReference type="InterPro" id="IPR005652">
    <property type="entry name" value="Photo_RC_H"/>
</dbReference>
<organism evidence="4 5">
    <name type="scientific">Sphingomonas changnyeongensis</name>
    <dbReference type="NCBI Taxonomy" id="2698679"/>
    <lineage>
        <taxon>Bacteria</taxon>
        <taxon>Pseudomonadati</taxon>
        <taxon>Pseudomonadota</taxon>
        <taxon>Alphaproteobacteria</taxon>
        <taxon>Sphingomonadales</taxon>
        <taxon>Sphingomonadaceae</taxon>
        <taxon>Sphingomonas</taxon>
    </lineage>
</organism>
<keyword evidence="1" id="KW-0472">Membrane</keyword>
<keyword evidence="1" id="KW-1133">Transmembrane helix</keyword>
<dbReference type="RefSeq" id="WP_160593262.1">
    <property type="nucleotide sequence ID" value="NZ_CP047895.1"/>
</dbReference>
<feature type="transmembrane region" description="Helical" evidence="1">
    <location>
        <begin position="12"/>
        <end position="31"/>
    </location>
</feature>
<dbReference type="NCBIfam" id="TIGR01150">
    <property type="entry name" value="puhA"/>
    <property type="match status" value="1"/>
</dbReference>
<dbReference type="InterPro" id="IPR014747">
    <property type="entry name" value="Bac_photo_RC_H_C"/>
</dbReference>
<dbReference type="InterPro" id="IPR037097">
    <property type="entry name" value="Photo_RC_H_N_sf"/>
</dbReference>
<dbReference type="KEGG" id="schy:GVO57_11555"/>
<accession>A0A7Z2S930</accession>
<keyword evidence="1" id="KW-0812">Transmembrane</keyword>
<gene>
    <name evidence="4" type="primary">puhA</name>
    <name evidence="4" type="ORF">GVO57_11555</name>
</gene>
<feature type="domain" description="Photosynthetic reaction centre H subunit N-terminal" evidence="2">
    <location>
        <begin position="6"/>
        <end position="136"/>
    </location>
</feature>
<evidence type="ECO:0000313" key="5">
    <source>
        <dbReference type="Proteomes" id="UP000464468"/>
    </source>
</evidence>
<dbReference type="Gene3D" id="4.10.540.10">
    <property type="entry name" value="Photosynthetic reaction centre, H subunit, N-terminal domain"/>
    <property type="match status" value="1"/>
</dbReference>
<keyword evidence="5" id="KW-1185">Reference proteome</keyword>
<dbReference type="GO" id="GO:0030077">
    <property type="term" value="C:plasma membrane light-harvesting complex"/>
    <property type="evidence" value="ECO:0007669"/>
    <property type="project" value="InterPro"/>
</dbReference>